<reference evidence="4" key="1">
    <citation type="submission" date="2020-08" db="EMBL/GenBank/DDBJ databases">
        <authorList>
            <person name="Hu Y."/>
            <person name="Nguyen S.V."/>
            <person name="Li F."/>
            <person name="Fanning S."/>
        </authorList>
    </citation>
    <scope>NUCLEOTIDE SEQUENCE</scope>
    <source>
        <strain evidence="4">SYSU D8009</strain>
    </source>
</reference>
<evidence type="ECO:0000313" key="5">
    <source>
        <dbReference type="Proteomes" id="UP000600101"/>
    </source>
</evidence>
<evidence type="ECO:0000259" key="3">
    <source>
        <dbReference type="Pfam" id="PF02775"/>
    </source>
</evidence>
<accession>A0A9X0QYV6</accession>
<dbReference type="PROSITE" id="PS00187">
    <property type="entry name" value="TPP_ENZYMES"/>
    <property type="match status" value="1"/>
</dbReference>
<protein>
    <recommendedName>
        <fullName evidence="3">Thiamine pyrophosphate enzyme TPP-binding domain-containing protein</fullName>
    </recommendedName>
</protein>
<dbReference type="Gene3D" id="3.40.50.970">
    <property type="match status" value="1"/>
</dbReference>
<dbReference type="Pfam" id="PF02775">
    <property type="entry name" value="TPP_enzyme_C"/>
    <property type="match status" value="1"/>
</dbReference>
<dbReference type="InterPro" id="IPR029061">
    <property type="entry name" value="THDP-binding"/>
</dbReference>
<dbReference type="GO" id="GO:0003984">
    <property type="term" value="F:acetolactate synthase activity"/>
    <property type="evidence" value="ECO:0007669"/>
    <property type="project" value="TreeGrafter"/>
</dbReference>
<dbReference type="AlphaFoldDB" id="A0A9X0QYV6"/>
<dbReference type="GO" id="GO:0030976">
    <property type="term" value="F:thiamine pyrophosphate binding"/>
    <property type="evidence" value="ECO:0007669"/>
    <property type="project" value="InterPro"/>
</dbReference>
<keyword evidence="2" id="KW-0786">Thiamine pyrophosphate</keyword>
<proteinExistence type="inferred from homology"/>
<dbReference type="PANTHER" id="PTHR18968">
    <property type="entry name" value="THIAMINE PYROPHOSPHATE ENZYMES"/>
    <property type="match status" value="1"/>
</dbReference>
<dbReference type="PANTHER" id="PTHR18968:SF167">
    <property type="entry name" value="ACETOLACTATE SYNTHASE LARGE SUBUNIT ILVB2-RELATED"/>
    <property type="match status" value="1"/>
</dbReference>
<gene>
    <name evidence="4" type="ORF">H7965_14365</name>
</gene>
<evidence type="ECO:0000313" key="4">
    <source>
        <dbReference type="EMBL" id="MBC4016506.1"/>
    </source>
</evidence>
<feature type="domain" description="Thiamine pyrophosphate enzyme TPP-binding" evidence="3">
    <location>
        <begin position="105"/>
        <end position="219"/>
    </location>
</feature>
<dbReference type="GO" id="GO:0000287">
    <property type="term" value="F:magnesium ion binding"/>
    <property type="evidence" value="ECO:0007669"/>
    <property type="project" value="InterPro"/>
</dbReference>
<dbReference type="Proteomes" id="UP000600101">
    <property type="component" value="Unassembled WGS sequence"/>
</dbReference>
<keyword evidence="5" id="KW-1185">Reference proteome</keyword>
<sequence length="233" mass="24694">MPRRRRCTAGSASCPMASSRRRCGCRMGAASTRSCARSTCAADPCHHPREAPDSGQRRHGGAAEHGAALVEGLTANGIETLYALPGVQNDRFFDALYHARDRLRVVYHPRSFLSTGLQGTLGWGFATALGVKTGCPDRPVLPVNGDGGFMFNVQELATAVQHGIATVSVVFNDGAYGNVKGIQKSNFGGRTIASELRNPDFVRLAESFGAGGLRATAPEAPHGCAAARLRQDR</sequence>
<dbReference type="InterPro" id="IPR000399">
    <property type="entry name" value="TPP-bd_CS"/>
</dbReference>
<dbReference type="GO" id="GO:0009099">
    <property type="term" value="P:L-valine biosynthetic process"/>
    <property type="evidence" value="ECO:0007669"/>
    <property type="project" value="TreeGrafter"/>
</dbReference>
<name>A0A9X0QYV6_9PROT</name>
<evidence type="ECO:0000256" key="1">
    <source>
        <dbReference type="ARBA" id="ARBA00007812"/>
    </source>
</evidence>
<comment type="caution">
    <text evidence="4">The sequence shown here is derived from an EMBL/GenBank/DDBJ whole genome shotgun (WGS) entry which is preliminary data.</text>
</comment>
<dbReference type="SUPFAM" id="SSF52518">
    <property type="entry name" value="Thiamin diphosphate-binding fold (THDP-binding)"/>
    <property type="match status" value="1"/>
</dbReference>
<organism evidence="4 5">
    <name type="scientific">Siccirubricoccus deserti</name>
    <dbReference type="NCBI Taxonomy" id="2013562"/>
    <lineage>
        <taxon>Bacteria</taxon>
        <taxon>Pseudomonadati</taxon>
        <taxon>Pseudomonadota</taxon>
        <taxon>Alphaproteobacteria</taxon>
        <taxon>Acetobacterales</taxon>
        <taxon>Roseomonadaceae</taxon>
        <taxon>Siccirubricoccus</taxon>
    </lineage>
</organism>
<dbReference type="GO" id="GO:0005948">
    <property type="term" value="C:acetolactate synthase complex"/>
    <property type="evidence" value="ECO:0007669"/>
    <property type="project" value="TreeGrafter"/>
</dbReference>
<dbReference type="EMBL" id="JACOMF010000016">
    <property type="protein sequence ID" value="MBC4016506.1"/>
    <property type="molecule type" value="Genomic_DNA"/>
</dbReference>
<dbReference type="InterPro" id="IPR011766">
    <property type="entry name" value="TPP_enzyme_TPP-bd"/>
</dbReference>
<dbReference type="GO" id="GO:0050660">
    <property type="term" value="F:flavin adenine dinucleotide binding"/>
    <property type="evidence" value="ECO:0007669"/>
    <property type="project" value="TreeGrafter"/>
</dbReference>
<dbReference type="InterPro" id="IPR045229">
    <property type="entry name" value="TPP_enz"/>
</dbReference>
<comment type="similarity">
    <text evidence="1">Belongs to the TPP enzyme family.</text>
</comment>
<evidence type="ECO:0000256" key="2">
    <source>
        <dbReference type="ARBA" id="ARBA00023052"/>
    </source>
</evidence>
<dbReference type="GO" id="GO:0009097">
    <property type="term" value="P:isoleucine biosynthetic process"/>
    <property type="evidence" value="ECO:0007669"/>
    <property type="project" value="TreeGrafter"/>
</dbReference>